<keyword evidence="5" id="KW-1278">Translocase</keyword>
<dbReference type="PANTHER" id="PTHR11403">
    <property type="entry name" value="CYTOCHROME C OXIDASE SUBUNIT III"/>
    <property type="match status" value="1"/>
</dbReference>
<dbReference type="InterPro" id="IPR033945">
    <property type="entry name" value="Cyt_c_oxase_su3_dom"/>
</dbReference>
<evidence type="ECO:0000256" key="11">
    <source>
        <dbReference type="SAM" id="Phobius"/>
    </source>
</evidence>
<feature type="transmembrane region" description="Helical" evidence="11">
    <location>
        <begin position="82"/>
        <end position="105"/>
    </location>
</feature>
<dbReference type="GO" id="GO:0019646">
    <property type="term" value="P:aerobic electron transport chain"/>
    <property type="evidence" value="ECO:0007669"/>
    <property type="project" value="InterPro"/>
</dbReference>
<feature type="domain" description="Heme-copper oxidase subunit III family profile" evidence="12">
    <location>
        <begin position="4"/>
        <end position="284"/>
    </location>
</feature>
<gene>
    <name evidence="13" type="ORF">GPA21_08515</name>
</gene>
<evidence type="ECO:0000313" key="13">
    <source>
        <dbReference type="EMBL" id="NMG03015.1"/>
    </source>
</evidence>
<dbReference type="RefSeq" id="WP_168987774.1">
    <property type="nucleotide sequence ID" value="NZ_CAWPHM010000265.1"/>
</dbReference>
<keyword evidence="4 10" id="KW-0812">Transmembrane</keyword>
<evidence type="ECO:0000256" key="1">
    <source>
        <dbReference type="ARBA" id="ARBA00004141"/>
    </source>
</evidence>
<dbReference type="EMBL" id="WTVM01000040">
    <property type="protein sequence ID" value="NMG03015.1"/>
    <property type="molecule type" value="Genomic_DNA"/>
</dbReference>
<reference evidence="13" key="1">
    <citation type="submission" date="2019-12" db="EMBL/GenBank/DDBJ databases">
        <title>Comparative genomics gives insights into the taxonomy of the Azoarcus-Aromatoleum group and reveals separate origins of nif in the plant-associated Azoarcus and non-plant-associated Aromatoleum sub-groups.</title>
        <authorList>
            <person name="Lafos M."/>
            <person name="Maluk M."/>
            <person name="Batista M."/>
            <person name="Junghare M."/>
            <person name="Carmona M."/>
            <person name="Faoro H."/>
            <person name="Cruz L.M."/>
            <person name="Battistoni F."/>
            <person name="De Souza E."/>
            <person name="Pedrosa F."/>
            <person name="Chen W.-M."/>
            <person name="Poole P.S."/>
            <person name="Dixon R.A."/>
            <person name="James E.K."/>
        </authorList>
    </citation>
    <scope>NUCLEOTIDE SEQUENCE</scope>
    <source>
        <strain evidence="13">NSC3</strain>
    </source>
</reference>
<evidence type="ECO:0000256" key="8">
    <source>
        <dbReference type="ARBA" id="ARBA00031400"/>
    </source>
</evidence>
<evidence type="ECO:0000256" key="10">
    <source>
        <dbReference type="RuleBase" id="RU003376"/>
    </source>
</evidence>
<evidence type="ECO:0000256" key="6">
    <source>
        <dbReference type="ARBA" id="ARBA00022989"/>
    </source>
</evidence>
<evidence type="ECO:0000256" key="4">
    <source>
        <dbReference type="ARBA" id="ARBA00022692"/>
    </source>
</evidence>
<dbReference type="GO" id="GO:0004129">
    <property type="term" value="F:cytochrome-c oxidase activity"/>
    <property type="evidence" value="ECO:0007669"/>
    <property type="project" value="UniProtKB-EC"/>
</dbReference>
<feature type="transmembrane region" description="Helical" evidence="11">
    <location>
        <begin position="265"/>
        <end position="283"/>
    </location>
</feature>
<evidence type="ECO:0000256" key="9">
    <source>
        <dbReference type="ARBA" id="ARBA00031625"/>
    </source>
</evidence>
<feature type="transmembrane region" description="Helical" evidence="11">
    <location>
        <begin position="180"/>
        <end position="200"/>
    </location>
</feature>
<feature type="transmembrane region" description="Helical" evidence="11">
    <location>
        <begin position="15"/>
        <end position="35"/>
    </location>
</feature>
<comment type="caution">
    <text evidence="13">The sequence shown here is derived from an EMBL/GenBank/DDBJ whole genome shotgun (WGS) entry which is preliminary data.</text>
</comment>
<dbReference type="CDD" id="cd01665">
    <property type="entry name" value="Cyt_c_Oxidase_III"/>
    <property type="match status" value="1"/>
</dbReference>
<dbReference type="InterPro" id="IPR000298">
    <property type="entry name" value="Cyt_c_oxidase-like_su3"/>
</dbReference>
<proteinExistence type="inferred from homology"/>
<keyword evidence="6 11" id="KW-1133">Transmembrane helix</keyword>
<comment type="similarity">
    <text evidence="2 10">Belongs to the cytochrome c oxidase subunit 3 family.</text>
</comment>
<dbReference type="GO" id="GO:0005886">
    <property type="term" value="C:plasma membrane"/>
    <property type="evidence" value="ECO:0007669"/>
    <property type="project" value="UniProtKB-SubCell"/>
</dbReference>
<protein>
    <recommendedName>
        <fullName evidence="3">cytochrome-c oxidase</fullName>
        <ecNumber evidence="3">7.1.1.9</ecNumber>
    </recommendedName>
    <alternativeName>
        <fullName evidence="8">Cytochrome aa3 subunit 3</fullName>
    </alternativeName>
    <alternativeName>
        <fullName evidence="9">Cytochrome c oxidase polypeptide III</fullName>
    </alternativeName>
</protein>
<dbReference type="Gene3D" id="1.10.287.70">
    <property type="match status" value="1"/>
</dbReference>
<dbReference type="PROSITE" id="PS50253">
    <property type="entry name" value="COX3"/>
    <property type="match status" value="1"/>
</dbReference>
<feature type="transmembrane region" description="Helical" evidence="11">
    <location>
        <begin position="41"/>
        <end position="61"/>
    </location>
</feature>
<keyword evidence="7 11" id="KW-0472">Membrane</keyword>
<dbReference type="InterPro" id="IPR024791">
    <property type="entry name" value="Cyt_c/ubiquinol_Oxase_su3"/>
</dbReference>
<dbReference type="FunFam" id="1.20.120.80:FF:000003">
    <property type="entry name" value="Cytochrome c oxidase subunit 3"/>
    <property type="match status" value="1"/>
</dbReference>
<evidence type="ECO:0000256" key="7">
    <source>
        <dbReference type="ARBA" id="ARBA00023136"/>
    </source>
</evidence>
<dbReference type="Proteomes" id="UP000599523">
    <property type="component" value="Unassembled WGS sequence"/>
</dbReference>
<dbReference type="SUPFAM" id="SSF81452">
    <property type="entry name" value="Cytochrome c oxidase subunit III-like"/>
    <property type="match status" value="1"/>
</dbReference>
<comment type="subcellular location">
    <subcellularLocation>
        <location evidence="10">Cell membrane</location>
        <topology evidence="10">Multi-pass membrane protein</topology>
    </subcellularLocation>
    <subcellularLocation>
        <location evidence="1">Membrane</location>
        <topology evidence="1">Multi-pass membrane protein</topology>
    </subcellularLocation>
</comment>
<evidence type="ECO:0000256" key="5">
    <source>
        <dbReference type="ARBA" id="ARBA00022967"/>
    </source>
</evidence>
<dbReference type="InterPro" id="IPR013833">
    <property type="entry name" value="Cyt_c_oxidase_su3_a-hlx"/>
</dbReference>
<dbReference type="PANTHER" id="PTHR11403:SF7">
    <property type="entry name" value="CYTOCHROME C OXIDASE SUBUNIT 3"/>
    <property type="match status" value="1"/>
</dbReference>
<dbReference type="InterPro" id="IPR035973">
    <property type="entry name" value="Cyt_c_oxidase_su3-like_sf"/>
</dbReference>
<dbReference type="EC" id="7.1.1.9" evidence="3"/>
<keyword evidence="14" id="KW-1185">Reference proteome</keyword>
<dbReference type="AlphaFoldDB" id="A0A972FE24"/>
<accession>A0A972FE24</accession>
<feature type="transmembrane region" description="Helical" evidence="11">
    <location>
        <begin position="145"/>
        <end position="168"/>
    </location>
</feature>
<sequence>MSHTLEKYFVPEPSIYPIFGSVALLLFGSGAVMWLNDVGPGPLVFFLGIALLIYMMFGWFGQVVKESQGGQYGKRVDLSFRWSMGWFIFSEVMFFAAFFGALFYVRVLSLPWLATGENEAVLWQGFTQEWPSSGPYPYAEAFTPMGAWGIPAFNTLLLLTSGVTLTWAHHGLLKNRRDQLAKGLLATIALGVIFLGFQIYEYFHAYSDLNLRLDSGIYGSTFYLLTGFHGLHVTIGAIMLAVMYFRVRAGHFRPDNHFAFEATAWYWHFVDVVWLFLFVVVYWL</sequence>
<organism evidence="13 14">
    <name type="scientific">Azoarcus taiwanensis</name>
    <dbReference type="NCBI Taxonomy" id="666964"/>
    <lineage>
        <taxon>Bacteria</taxon>
        <taxon>Pseudomonadati</taxon>
        <taxon>Pseudomonadota</taxon>
        <taxon>Betaproteobacteria</taxon>
        <taxon>Rhodocyclales</taxon>
        <taxon>Zoogloeaceae</taxon>
        <taxon>Azoarcus</taxon>
    </lineage>
</organism>
<evidence type="ECO:0000256" key="3">
    <source>
        <dbReference type="ARBA" id="ARBA00012949"/>
    </source>
</evidence>
<evidence type="ECO:0000256" key="2">
    <source>
        <dbReference type="ARBA" id="ARBA00010581"/>
    </source>
</evidence>
<evidence type="ECO:0000259" key="12">
    <source>
        <dbReference type="PROSITE" id="PS50253"/>
    </source>
</evidence>
<evidence type="ECO:0000313" key="14">
    <source>
        <dbReference type="Proteomes" id="UP000599523"/>
    </source>
</evidence>
<feature type="transmembrane region" description="Helical" evidence="11">
    <location>
        <begin position="220"/>
        <end position="245"/>
    </location>
</feature>
<dbReference type="Pfam" id="PF00510">
    <property type="entry name" value="COX3"/>
    <property type="match status" value="1"/>
</dbReference>
<dbReference type="Gene3D" id="1.20.120.80">
    <property type="entry name" value="Cytochrome c oxidase, subunit III, four-helix bundle"/>
    <property type="match status" value="1"/>
</dbReference>
<name>A0A972FE24_9RHOO</name>